<protein>
    <submittedName>
        <fullName evidence="1">Uncharacterized protein</fullName>
    </submittedName>
</protein>
<dbReference type="KEGG" id="lwi:UE46_14995"/>
<dbReference type="RefSeq" id="WP_036060713.1">
    <property type="nucleotide sequence ID" value="NZ_CP011102.1"/>
</dbReference>
<evidence type="ECO:0000313" key="2">
    <source>
        <dbReference type="Proteomes" id="UP000223060"/>
    </source>
</evidence>
<dbReference type="AlphaFoldDB" id="A0A1S7FXS6"/>
<proteinExistence type="predicted"/>
<gene>
    <name evidence="1" type="ORF">UE46_14995</name>
</gene>
<accession>A0A1S7FXS6</accession>
<keyword evidence="2" id="KW-1185">Reference proteome</keyword>
<name>A0A1S7FXS6_9LIST</name>
<reference evidence="2" key="1">
    <citation type="submission" date="2015-03" db="EMBL/GenBank/DDBJ databases">
        <authorList>
            <person name="Ferrari E."/>
            <person name="Walter M.C."/>
            <person name="Huptas C."/>
            <person name="Scherer S."/>
            <person name="Mueller-Herbst S."/>
        </authorList>
    </citation>
    <scope>NUCLEOTIDE SEQUENCE [LARGE SCALE GENOMIC DNA]</scope>
    <source>
        <strain evidence="2">LWP01</strain>
    </source>
</reference>
<dbReference type="EMBL" id="CP011102">
    <property type="protein sequence ID" value="AQY52200.1"/>
    <property type="molecule type" value="Genomic_DNA"/>
</dbReference>
<sequence length="176" mass="20000">MLKKILLIIGILLVGLFAYIGVVWVKDVWPVNDTSLKDEQIGKLAIGMDESQIKHYYPGFEIVSEDDVTLYYFDDETGFIVRADAKTNKIVCMELREKIDGQKFTTGKGIGLGSSLADIKREYGTDYRKKNTEMYGDVIEFQDSKTNQKIGFGINATNDSVTVVVLYNYDVYKFPY</sequence>
<organism evidence="1 2">
    <name type="scientific">Listeria weihenstephanensis</name>
    <dbReference type="NCBI Taxonomy" id="1006155"/>
    <lineage>
        <taxon>Bacteria</taxon>
        <taxon>Bacillati</taxon>
        <taxon>Bacillota</taxon>
        <taxon>Bacilli</taxon>
        <taxon>Bacillales</taxon>
        <taxon>Listeriaceae</taxon>
        <taxon>Listeria</taxon>
    </lineage>
</organism>
<dbReference type="Proteomes" id="UP000223060">
    <property type="component" value="Chromosome"/>
</dbReference>
<evidence type="ECO:0000313" key="1">
    <source>
        <dbReference type="EMBL" id="AQY52200.1"/>
    </source>
</evidence>